<sequence length="146" mass="16790">MYEPIKKGELLVLSRVPGFEDELHGIELRLKPSGHATHVHSWLVSGAGRVSEKKKHVFNPSVMRRISSLVEGLPPQGPARRTIDDFASWGLEFWSGGEIRTLRVHDVFIEARWQHFEKFYGTDPYPGMQQLRALWALLNFPFKWGP</sequence>
<dbReference type="RefSeq" id="WP_206722358.1">
    <property type="nucleotide sequence ID" value="NZ_CP071090.1"/>
</dbReference>
<organism evidence="1 2">
    <name type="scientific">Pyxidicoccus parkwayensis</name>
    <dbReference type="NCBI Taxonomy" id="2813578"/>
    <lineage>
        <taxon>Bacteria</taxon>
        <taxon>Pseudomonadati</taxon>
        <taxon>Myxococcota</taxon>
        <taxon>Myxococcia</taxon>
        <taxon>Myxococcales</taxon>
        <taxon>Cystobacterineae</taxon>
        <taxon>Myxococcaceae</taxon>
        <taxon>Pyxidicoccus</taxon>
    </lineage>
</organism>
<gene>
    <name evidence="1" type="ORF">JY651_36945</name>
</gene>
<reference evidence="1 2" key="1">
    <citation type="submission" date="2021-02" db="EMBL/GenBank/DDBJ databases">
        <title>De Novo genome assembly of isolated myxobacteria.</title>
        <authorList>
            <person name="Stevens D.C."/>
        </authorList>
    </citation>
    <scope>NUCLEOTIDE SEQUENCE [LARGE SCALE GENOMIC DNA]</scope>
    <source>
        <strain evidence="2">SCPEA02</strain>
    </source>
</reference>
<protein>
    <submittedName>
        <fullName evidence="1">Uncharacterized protein</fullName>
    </submittedName>
</protein>
<dbReference type="Proteomes" id="UP000662747">
    <property type="component" value="Chromosome"/>
</dbReference>
<keyword evidence="2" id="KW-1185">Reference proteome</keyword>
<name>A0ABX7NQ18_9BACT</name>
<evidence type="ECO:0000313" key="1">
    <source>
        <dbReference type="EMBL" id="QSQ20778.1"/>
    </source>
</evidence>
<proteinExistence type="predicted"/>
<evidence type="ECO:0000313" key="2">
    <source>
        <dbReference type="Proteomes" id="UP000662747"/>
    </source>
</evidence>
<dbReference type="EMBL" id="CP071090">
    <property type="protein sequence ID" value="QSQ20778.1"/>
    <property type="molecule type" value="Genomic_DNA"/>
</dbReference>
<accession>A0ABX7NQ18</accession>